<evidence type="ECO:0000313" key="7">
    <source>
        <dbReference type="Proteomes" id="UP000187406"/>
    </source>
</evidence>
<keyword evidence="7" id="KW-1185">Reference proteome</keyword>
<sequence length="234" mass="25972">MARCGRCCLRKSLRAINLIMILSGIGMIAYSLWLQKKWDEGVAGLLPFVTYLPKPWFIYTCLGVGIAVCLSTLLGYATSNCINNSSLCIYIITISSLVLLEVAVIVSIFFKMDWDKEIEEYIDANHEKFKSFLIFHLKMCQLISLVILIPQINVIAIAAILWAIGTQPSTHRSVSAVPDFTQSFLVISNPPIPADSSTQICSECDNLRGGGTRGECFLSCVQGVFMKFRRSPDT</sequence>
<reference evidence="7" key="1">
    <citation type="submission" date="2016-04" db="EMBL/GenBank/DDBJ databases">
        <title>Cephalotus genome sequencing.</title>
        <authorList>
            <person name="Fukushima K."/>
            <person name="Hasebe M."/>
            <person name="Fang X."/>
        </authorList>
    </citation>
    <scope>NUCLEOTIDE SEQUENCE [LARGE SCALE GENOMIC DNA]</scope>
    <source>
        <strain evidence="7">cv. St1</strain>
    </source>
</reference>
<accession>A0A1Q3DCP5</accession>
<feature type="transmembrane region" description="Helical" evidence="5">
    <location>
        <begin position="56"/>
        <end position="76"/>
    </location>
</feature>
<organism evidence="6 7">
    <name type="scientific">Cephalotus follicularis</name>
    <name type="common">Albany pitcher plant</name>
    <dbReference type="NCBI Taxonomy" id="3775"/>
    <lineage>
        <taxon>Eukaryota</taxon>
        <taxon>Viridiplantae</taxon>
        <taxon>Streptophyta</taxon>
        <taxon>Embryophyta</taxon>
        <taxon>Tracheophyta</taxon>
        <taxon>Spermatophyta</taxon>
        <taxon>Magnoliopsida</taxon>
        <taxon>eudicotyledons</taxon>
        <taxon>Gunneridae</taxon>
        <taxon>Pentapetalae</taxon>
        <taxon>rosids</taxon>
        <taxon>fabids</taxon>
        <taxon>Oxalidales</taxon>
        <taxon>Cephalotaceae</taxon>
        <taxon>Cephalotus</taxon>
    </lineage>
</organism>
<keyword evidence="3 5" id="KW-1133">Transmembrane helix</keyword>
<keyword evidence="2 5" id="KW-0812">Transmembrane</keyword>
<gene>
    <name evidence="6" type="ORF">CFOL_v3_33666</name>
</gene>
<name>A0A1Q3DCP5_CEPFO</name>
<evidence type="ECO:0000256" key="2">
    <source>
        <dbReference type="ARBA" id="ARBA00022692"/>
    </source>
</evidence>
<keyword evidence="4 5" id="KW-0472">Membrane</keyword>
<comment type="subcellular location">
    <subcellularLocation>
        <location evidence="1">Membrane</location>
        <topology evidence="1">Multi-pass membrane protein</topology>
    </subcellularLocation>
</comment>
<feature type="transmembrane region" description="Helical" evidence="5">
    <location>
        <begin position="88"/>
        <end position="110"/>
    </location>
</feature>
<evidence type="ECO:0000256" key="5">
    <source>
        <dbReference type="SAM" id="Phobius"/>
    </source>
</evidence>
<protein>
    <submittedName>
        <fullName evidence="6">Tetraspannin domain-containing protein</fullName>
    </submittedName>
</protein>
<dbReference type="AlphaFoldDB" id="A0A1Q3DCP5"/>
<dbReference type="InterPro" id="IPR018499">
    <property type="entry name" value="Tetraspanin/Peripherin"/>
</dbReference>
<dbReference type="EMBL" id="BDDD01006072">
    <property type="protein sequence ID" value="GAV90257.1"/>
    <property type="molecule type" value="Genomic_DNA"/>
</dbReference>
<proteinExistence type="predicted"/>
<evidence type="ECO:0000313" key="6">
    <source>
        <dbReference type="EMBL" id="GAV90257.1"/>
    </source>
</evidence>
<dbReference type="Proteomes" id="UP000187406">
    <property type="component" value="Unassembled WGS sequence"/>
</dbReference>
<feature type="transmembrane region" description="Helical" evidence="5">
    <location>
        <begin position="142"/>
        <end position="164"/>
    </location>
</feature>
<evidence type="ECO:0000256" key="3">
    <source>
        <dbReference type="ARBA" id="ARBA00022989"/>
    </source>
</evidence>
<dbReference type="InParanoid" id="A0A1Q3DCP5"/>
<dbReference type="GO" id="GO:0016020">
    <property type="term" value="C:membrane"/>
    <property type="evidence" value="ECO:0007669"/>
    <property type="project" value="UniProtKB-SubCell"/>
</dbReference>
<evidence type="ECO:0000256" key="1">
    <source>
        <dbReference type="ARBA" id="ARBA00004141"/>
    </source>
</evidence>
<dbReference type="OrthoDB" id="1894372at2759"/>
<comment type="caution">
    <text evidence="6">The sequence shown here is derived from an EMBL/GenBank/DDBJ whole genome shotgun (WGS) entry which is preliminary data.</text>
</comment>
<feature type="transmembrane region" description="Helical" evidence="5">
    <location>
        <begin position="12"/>
        <end position="33"/>
    </location>
</feature>
<evidence type="ECO:0000256" key="4">
    <source>
        <dbReference type="ARBA" id="ARBA00023136"/>
    </source>
</evidence>
<dbReference type="Pfam" id="PF00335">
    <property type="entry name" value="Tetraspanin"/>
    <property type="match status" value="1"/>
</dbReference>